<dbReference type="FunFam" id="3.40.50.1370:FF:000002">
    <property type="entry name" value="Aspartate carbamoyltransferase 2"/>
    <property type="match status" value="1"/>
</dbReference>
<feature type="domain" description="MGS-like" evidence="36">
    <location>
        <begin position="1422"/>
        <end position="1598"/>
    </location>
</feature>
<dbReference type="GO" id="GO:0005829">
    <property type="term" value="C:cytosol"/>
    <property type="evidence" value="ECO:0007669"/>
    <property type="project" value="TreeGrafter"/>
</dbReference>
<feature type="region of interest" description="Disordered" evidence="33">
    <location>
        <begin position="964"/>
        <end position="999"/>
    </location>
</feature>
<dbReference type="InterPro" id="IPR006130">
    <property type="entry name" value="Asp/Orn_carbamoylTrfase"/>
</dbReference>
<dbReference type="InterPro" id="IPR036901">
    <property type="entry name" value="Asp/Orn_carbamoylTrfase_sf"/>
</dbReference>
<dbReference type="FunFam" id="3.40.50.20:FF:000001">
    <property type="entry name" value="Carbamoyl-phosphate synthase large chain"/>
    <property type="match status" value="1"/>
</dbReference>
<feature type="domain" description="HTH cro/C1-type" evidence="34">
    <location>
        <begin position="825"/>
        <end position="853"/>
    </location>
</feature>
<dbReference type="InterPro" id="IPR036897">
    <property type="entry name" value="CarbamoylP_synth_lsu_oligo_sf"/>
</dbReference>
<feature type="domain" description="ATP-grasp" evidence="35">
    <location>
        <begin position="1152"/>
        <end position="1343"/>
    </location>
</feature>
<dbReference type="Gene3D" id="3.40.50.20">
    <property type="match status" value="2"/>
</dbReference>
<keyword evidence="17 32" id="KW-0067">ATP-binding</keyword>
<keyword evidence="20" id="KW-0665">Pyrimidine biosynthesis</keyword>
<evidence type="ECO:0000259" key="35">
    <source>
        <dbReference type="PROSITE" id="PS50975"/>
    </source>
</evidence>
<dbReference type="InterPro" id="IPR036914">
    <property type="entry name" value="MGS-like_dom_sf"/>
</dbReference>
<evidence type="ECO:0000256" key="21">
    <source>
        <dbReference type="ARBA" id="ARBA00023211"/>
    </source>
</evidence>
<protein>
    <submittedName>
        <fullName evidence="37">CAD protein</fullName>
    </submittedName>
</protein>
<dbReference type="GO" id="GO:0044205">
    <property type="term" value="P:'de novo' UMP biosynthetic process"/>
    <property type="evidence" value="ECO:0007669"/>
    <property type="project" value="UniProtKB-UniPathway"/>
</dbReference>
<comment type="cofactor">
    <cofactor evidence="1">
        <name>Mn(2+)</name>
        <dbReference type="ChEBI" id="CHEBI:29035"/>
    </cofactor>
</comment>
<evidence type="ECO:0000256" key="15">
    <source>
        <dbReference type="ARBA" id="ARBA00022801"/>
    </source>
</evidence>
<evidence type="ECO:0000256" key="9">
    <source>
        <dbReference type="ARBA" id="ARBA00022598"/>
    </source>
</evidence>
<evidence type="ECO:0000259" key="36">
    <source>
        <dbReference type="PROSITE" id="PS51855"/>
    </source>
</evidence>
<evidence type="ECO:0000256" key="6">
    <source>
        <dbReference type="ARBA" id="ARBA00004880"/>
    </source>
</evidence>
<evidence type="ECO:0000256" key="3">
    <source>
        <dbReference type="ARBA" id="ARBA00004730"/>
    </source>
</evidence>
<dbReference type="FunFam" id="3.30.470.20:FF:000001">
    <property type="entry name" value="Carbamoyl-phosphate synthase large chain"/>
    <property type="match status" value="1"/>
</dbReference>
<dbReference type="Pfam" id="PF02786">
    <property type="entry name" value="CPSase_L_D2"/>
    <property type="match status" value="2"/>
</dbReference>
<dbReference type="Pfam" id="PF02787">
    <property type="entry name" value="CPSase_L_D3"/>
    <property type="match status" value="1"/>
</dbReference>
<evidence type="ECO:0000256" key="23">
    <source>
        <dbReference type="ARBA" id="ARBA00043968"/>
    </source>
</evidence>
<comment type="catalytic activity">
    <reaction evidence="27">
        <text>hydrogencarbonate + NH4(+) + 2 ATP = carbamoyl phosphate + 2 ADP + phosphate + 2 H(+)</text>
        <dbReference type="Rhea" id="RHEA:18029"/>
        <dbReference type="ChEBI" id="CHEBI:15378"/>
        <dbReference type="ChEBI" id="CHEBI:17544"/>
        <dbReference type="ChEBI" id="CHEBI:28938"/>
        <dbReference type="ChEBI" id="CHEBI:30616"/>
        <dbReference type="ChEBI" id="CHEBI:43474"/>
        <dbReference type="ChEBI" id="CHEBI:58228"/>
        <dbReference type="ChEBI" id="CHEBI:456216"/>
        <dbReference type="EC" id="6.3.4.16"/>
    </reaction>
</comment>
<evidence type="ECO:0000256" key="2">
    <source>
        <dbReference type="ARBA" id="ARBA00001947"/>
    </source>
</evidence>
<dbReference type="PROSITE" id="PS51855">
    <property type="entry name" value="MGS"/>
    <property type="match status" value="1"/>
</dbReference>
<dbReference type="GO" id="GO:0004087">
    <property type="term" value="F:carbamoyl-phosphate synthase (ammonia) activity"/>
    <property type="evidence" value="ECO:0007669"/>
    <property type="project" value="UniProtKB-EC"/>
</dbReference>
<dbReference type="SUPFAM" id="SSF51556">
    <property type="entry name" value="Metallo-dependent hydrolases"/>
    <property type="match status" value="1"/>
</dbReference>
<evidence type="ECO:0000256" key="12">
    <source>
        <dbReference type="ARBA" id="ARBA00022723"/>
    </source>
</evidence>
<comment type="similarity">
    <text evidence="23">In the 3rd section; belongs to the metallo-dependent hydrolases superfamily. DHOase family. CAD subfamily.</text>
</comment>
<keyword evidence="19" id="KW-0315">Glutamine amidotransferase</keyword>
<dbReference type="InterPro" id="IPR032466">
    <property type="entry name" value="Metal_Hydrolase"/>
</dbReference>
<dbReference type="GO" id="GO:0006207">
    <property type="term" value="P:'de novo' pyrimidine nucleobase biosynthetic process"/>
    <property type="evidence" value="ECO:0007669"/>
    <property type="project" value="InterPro"/>
</dbReference>
<dbReference type="SUPFAM" id="SSF51338">
    <property type="entry name" value="Composite domain of metallo-dependent hydrolases"/>
    <property type="match status" value="1"/>
</dbReference>
<dbReference type="InterPro" id="IPR006132">
    <property type="entry name" value="Asp/Orn_carbamoyltranf_P-bd"/>
</dbReference>
<dbReference type="SMART" id="SM01096">
    <property type="entry name" value="CPSase_L_D3"/>
    <property type="match status" value="1"/>
</dbReference>
<comment type="catalytic activity">
    <reaction evidence="30">
        <text>carbamoyl phosphate + L-aspartate = N-carbamoyl-L-aspartate + phosphate + H(+)</text>
        <dbReference type="Rhea" id="RHEA:20013"/>
        <dbReference type="ChEBI" id="CHEBI:15378"/>
        <dbReference type="ChEBI" id="CHEBI:29991"/>
        <dbReference type="ChEBI" id="CHEBI:32814"/>
        <dbReference type="ChEBI" id="CHEBI:43474"/>
        <dbReference type="ChEBI" id="CHEBI:58228"/>
        <dbReference type="EC" id="2.1.3.2"/>
    </reaction>
</comment>
<evidence type="ECO:0000313" key="37">
    <source>
        <dbReference type="EMBL" id="MDE49401.1"/>
    </source>
</evidence>
<keyword evidence="18" id="KW-0460">Magnesium</keyword>
<comment type="catalytic activity">
    <reaction evidence="31">
        <text>L-glutamine + H2O = L-glutamate + NH4(+)</text>
        <dbReference type="Rhea" id="RHEA:15889"/>
        <dbReference type="ChEBI" id="CHEBI:15377"/>
        <dbReference type="ChEBI" id="CHEBI:28938"/>
        <dbReference type="ChEBI" id="CHEBI:29985"/>
        <dbReference type="ChEBI" id="CHEBI:58359"/>
        <dbReference type="EC" id="3.5.1.2"/>
    </reaction>
</comment>
<dbReference type="PANTHER" id="PTHR11405">
    <property type="entry name" value="CARBAMOYLTRANSFERASE FAMILY MEMBER"/>
    <property type="match status" value="1"/>
</dbReference>
<dbReference type="InterPro" id="IPR016185">
    <property type="entry name" value="PreATP-grasp_dom_sf"/>
</dbReference>
<evidence type="ECO:0000256" key="26">
    <source>
        <dbReference type="ARBA" id="ARBA00043998"/>
    </source>
</evidence>
<dbReference type="FunFam" id="3.40.50.1380:FF:000005">
    <property type="entry name" value="CAD protein-like isoform X1"/>
    <property type="match status" value="1"/>
</dbReference>
<proteinExistence type="inferred from homology"/>
<dbReference type="InterPro" id="IPR002082">
    <property type="entry name" value="Asp_carbamoyltransf"/>
</dbReference>
<dbReference type="Pfam" id="PF00988">
    <property type="entry name" value="CPSase_sm_chain"/>
    <property type="match status" value="1"/>
</dbReference>
<dbReference type="InterPro" id="IPR002195">
    <property type="entry name" value="Dihydroorotase_CS"/>
</dbReference>
<keyword evidence="10" id="KW-0028">Amino-acid biosynthesis</keyword>
<keyword evidence="12" id="KW-0479">Metal-binding</keyword>
<dbReference type="FunFam" id="3.20.20.140:FF:000036">
    <property type="entry name" value="Carbamoyl-phosphate synthase large chain"/>
    <property type="match status" value="1"/>
</dbReference>
<dbReference type="CDD" id="cd01744">
    <property type="entry name" value="GATase1_CPSase"/>
    <property type="match status" value="1"/>
</dbReference>
<dbReference type="Pfam" id="PF02729">
    <property type="entry name" value="OTCace_N"/>
    <property type="match status" value="1"/>
</dbReference>
<dbReference type="Pfam" id="PF02142">
    <property type="entry name" value="MGS"/>
    <property type="match status" value="1"/>
</dbReference>
<comment type="pathway">
    <text evidence="4">Pyrimidine metabolism; UMP biosynthesis via de novo pathway; (S)-dihydroorotate from bicarbonate: step 1/3.</text>
</comment>
<evidence type="ECO:0000256" key="30">
    <source>
        <dbReference type="ARBA" id="ARBA00048859"/>
    </source>
</evidence>
<dbReference type="InterPro" id="IPR005479">
    <property type="entry name" value="CPAse_ATP-bd"/>
</dbReference>
<evidence type="ECO:0000256" key="22">
    <source>
        <dbReference type="ARBA" id="ARBA00023268"/>
    </source>
</evidence>
<keyword evidence="13" id="KW-0677">Repeat</keyword>
<dbReference type="InterPro" id="IPR005480">
    <property type="entry name" value="CPSase_lsu_oligo"/>
</dbReference>
<dbReference type="GO" id="GO:0016597">
    <property type="term" value="F:amino acid binding"/>
    <property type="evidence" value="ECO:0007669"/>
    <property type="project" value="InterPro"/>
</dbReference>
<keyword evidence="22" id="KW-0511">Multifunctional enzyme</keyword>
<dbReference type="InterPro" id="IPR006274">
    <property type="entry name" value="CarbamoylP_synth_ssu"/>
</dbReference>
<dbReference type="InterPro" id="IPR011607">
    <property type="entry name" value="MGS-like_dom"/>
</dbReference>
<keyword evidence="11" id="KW-0808">Transferase</keyword>
<dbReference type="InterPro" id="IPR002474">
    <property type="entry name" value="CarbamoylP_synth_ssu_N"/>
</dbReference>
<dbReference type="EMBL" id="GGYP01004630">
    <property type="protein sequence ID" value="MDE49401.1"/>
    <property type="molecule type" value="Transcribed_RNA"/>
</dbReference>
<dbReference type="GO" id="GO:0004070">
    <property type="term" value="F:aspartate carbamoyltransferase activity"/>
    <property type="evidence" value="ECO:0007669"/>
    <property type="project" value="UniProtKB-EC"/>
</dbReference>
<dbReference type="PROSITE" id="PS00866">
    <property type="entry name" value="CPSASE_1"/>
    <property type="match status" value="2"/>
</dbReference>
<comment type="catalytic activity">
    <reaction evidence="28">
        <text>(S)-dihydroorotate + H2O = N-carbamoyl-L-aspartate + H(+)</text>
        <dbReference type="Rhea" id="RHEA:24296"/>
        <dbReference type="ChEBI" id="CHEBI:15377"/>
        <dbReference type="ChEBI" id="CHEBI:15378"/>
        <dbReference type="ChEBI" id="CHEBI:30864"/>
        <dbReference type="ChEBI" id="CHEBI:32814"/>
        <dbReference type="EC" id="3.5.2.3"/>
    </reaction>
</comment>
<dbReference type="NCBIfam" id="NF002032">
    <property type="entry name" value="PRK00856.1"/>
    <property type="match status" value="1"/>
</dbReference>
<dbReference type="InterPro" id="IPR011059">
    <property type="entry name" value="Metal-dep_hydrolase_composite"/>
</dbReference>
<evidence type="ECO:0000256" key="29">
    <source>
        <dbReference type="ARBA" id="ARBA00048816"/>
    </source>
</evidence>
<comment type="similarity">
    <text evidence="7">Belongs to the CarB family.</text>
</comment>
<dbReference type="Gene3D" id="3.40.50.880">
    <property type="match status" value="1"/>
</dbReference>
<dbReference type="Gene3D" id="3.50.30.20">
    <property type="entry name" value="Carbamoyl-phosphate synthase small subunit, N-terminal domain"/>
    <property type="match status" value="1"/>
</dbReference>
<comment type="similarity">
    <text evidence="24">In the C-terminal section; belongs to the aspartate/ornithine carbamoyltransferase superfamily. ATCase family.</text>
</comment>
<dbReference type="UniPathway" id="UPA00070">
    <property type="reaction ID" value="UER00115"/>
</dbReference>
<dbReference type="Gene3D" id="3.30.470.20">
    <property type="entry name" value="ATP-grasp fold, B domain"/>
    <property type="match status" value="2"/>
</dbReference>
<comment type="similarity">
    <text evidence="25">In the N-terminal section; belongs to the CarA family.</text>
</comment>
<dbReference type="InterPro" id="IPR024403">
    <property type="entry name" value="DHOase_cat"/>
</dbReference>
<dbReference type="InterPro" id="IPR005483">
    <property type="entry name" value="CPSase_dom"/>
</dbReference>
<evidence type="ECO:0000256" key="11">
    <source>
        <dbReference type="ARBA" id="ARBA00022679"/>
    </source>
</evidence>
<dbReference type="InterPro" id="IPR029062">
    <property type="entry name" value="Class_I_gatase-like"/>
</dbReference>
<dbReference type="GO" id="GO:0046872">
    <property type="term" value="F:metal ion binding"/>
    <property type="evidence" value="ECO:0007669"/>
    <property type="project" value="UniProtKB-KW"/>
</dbReference>
<dbReference type="PROSITE" id="PS51273">
    <property type="entry name" value="GATASE_TYPE_1"/>
    <property type="match status" value="1"/>
</dbReference>
<dbReference type="PROSITE" id="PS50943">
    <property type="entry name" value="HTH_CROC1"/>
    <property type="match status" value="1"/>
</dbReference>
<dbReference type="Gene3D" id="3.40.50.1370">
    <property type="entry name" value="Aspartate/ornithine carbamoyltransferase"/>
    <property type="match status" value="2"/>
</dbReference>
<dbReference type="PRINTS" id="PR00101">
    <property type="entry name" value="ATCASE"/>
</dbReference>
<evidence type="ECO:0000256" key="27">
    <source>
        <dbReference type="ARBA" id="ARBA00047359"/>
    </source>
</evidence>
<dbReference type="SUPFAM" id="SSF52440">
    <property type="entry name" value="PreATP-grasp domain"/>
    <property type="match status" value="2"/>
</dbReference>
<evidence type="ECO:0000256" key="8">
    <source>
        <dbReference type="ARBA" id="ARBA00022571"/>
    </source>
</evidence>
<evidence type="ECO:0000256" key="17">
    <source>
        <dbReference type="ARBA" id="ARBA00022840"/>
    </source>
</evidence>
<dbReference type="InterPro" id="IPR036480">
    <property type="entry name" value="CarbP_synth_ssu_N_sf"/>
</dbReference>
<comment type="pathway">
    <text evidence="6">Pyrimidine metabolism; UMP biosynthesis via de novo pathway; (S)-dihydroorotate from bicarbonate: step 3/3.</text>
</comment>
<dbReference type="Pfam" id="PF12890">
    <property type="entry name" value="DHOase"/>
    <property type="match status" value="1"/>
</dbReference>
<dbReference type="GO" id="GO:0019240">
    <property type="term" value="P:citrulline biosynthetic process"/>
    <property type="evidence" value="ECO:0007669"/>
    <property type="project" value="TreeGrafter"/>
</dbReference>
<organism evidence="37">
    <name type="scientific">Aceria tosichella</name>
    <name type="common">wheat curl mite</name>
    <dbReference type="NCBI Taxonomy" id="561515"/>
    <lineage>
        <taxon>Eukaryota</taxon>
        <taxon>Metazoa</taxon>
        <taxon>Ecdysozoa</taxon>
        <taxon>Arthropoda</taxon>
        <taxon>Chelicerata</taxon>
        <taxon>Arachnida</taxon>
        <taxon>Acari</taxon>
        <taxon>Acariformes</taxon>
        <taxon>Trombidiformes</taxon>
        <taxon>Prostigmata</taxon>
        <taxon>Eupodina</taxon>
        <taxon>Eriophyoidea</taxon>
        <taxon>Eriophyidae</taxon>
        <taxon>Eriophyinae</taxon>
        <taxon>Aceriini</taxon>
        <taxon>Aceria</taxon>
    </lineage>
</organism>
<evidence type="ECO:0000256" key="1">
    <source>
        <dbReference type="ARBA" id="ARBA00001936"/>
    </source>
</evidence>
<dbReference type="SUPFAM" id="SSF52021">
    <property type="entry name" value="Carbamoyl phosphate synthetase, small subunit N-terminal domain"/>
    <property type="match status" value="1"/>
</dbReference>
<evidence type="ECO:0000256" key="5">
    <source>
        <dbReference type="ARBA" id="ARBA00004852"/>
    </source>
</evidence>
<dbReference type="Gene3D" id="3.30.1490.20">
    <property type="entry name" value="ATP-grasp fold, A domain"/>
    <property type="match status" value="1"/>
</dbReference>
<evidence type="ECO:0000256" key="14">
    <source>
        <dbReference type="ARBA" id="ARBA00022741"/>
    </source>
</evidence>
<evidence type="ECO:0000256" key="4">
    <source>
        <dbReference type="ARBA" id="ARBA00004812"/>
    </source>
</evidence>
<dbReference type="SMART" id="SM01097">
    <property type="entry name" value="CPSase_sm_chain"/>
    <property type="match status" value="1"/>
</dbReference>
<gene>
    <name evidence="37" type="primary">r_0</name>
    <name evidence="37" type="ORF">g.14915</name>
</gene>
<dbReference type="Pfam" id="PF25596">
    <property type="entry name" value="CPSase_L_D1"/>
    <property type="match status" value="2"/>
</dbReference>
<evidence type="ECO:0000256" key="7">
    <source>
        <dbReference type="ARBA" id="ARBA00009799"/>
    </source>
</evidence>
<dbReference type="PRINTS" id="PR00100">
    <property type="entry name" value="AOTCASE"/>
</dbReference>
<accession>A0A6G1SGQ4</accession>
<dbReference type="NCBIfam" id="NF003671">
    <property type="entry name" value="PRK05294.1"/>
    <property type="match status" value="1"/>
</dbReference>
<keyword evidence="9" id="KW-0436">Ligase</keyword>
<dbReference type="SUPFAM" id="SSF56059">
    <property type="entry name" value="Glutathione synthetase ATP-binding domain-like"/>
    <property type="match status" value="2"/>
</dbReference>
<dbReference type="HAMAP" id="MF_01209">
    <property type="entry name" value="CPSase_S_chain"/>
    <property type="match status" value="1"/>
</dbReference>
<dbReference type="GO" id="GO:0004151">
    <property type="term" value="F:dihydroorotase activity"/>
    <property type="evidence" value="ECO:0007669"/>
    <property type="project" value="UniProtKB-EC"/>
</dbReference>
<dbReference type="GO" id="GO:0004088">
    <property type="term" value="F:carbamoyl-phosphate synthase (glutamine-hydrolyzing) activity"/>
    <property type="evidence" value="ECO:0007669"/>
    <property type="project" value="UniProtKB-EC"/>
</dbReference>
<comment type="pathway">
    <text evidence="5">Pyrimidine metabolism; UMP biosynthesis via de novo pathway; (S)-dihydroorotate from bicarbonate: step 2/3.</text>
</comment>
<keyword evidence="16" id="KW-0862">Zinc</keyword>
<dbReference type="Pfam" id="PF00185">
    <property type="entry name" value="OTCace"/>
    <property type="match status" value="1"/>
</dbReference>
<dbReference type="SUPFAM" id="SSF48108">
    <property type="entry name" value="Carbamoyl phosphate synthetase, large subunit connection domain"/>
    <property type="match status" value="1"/>
</dbReference>
<dbReference type="InterPro" id="IPR006131">
    <property type="entry name" value="Asp_carbamoyltransf_Asp/Orn-bd"/>
</dbReference>
<comment type="catalytic activity">
    <reaction evidence="29">
        <text>hydrogencarbonate + L-glutamine + 2 ATP + H2O = carbamoyl phosphate + L-glutamate + 2 ADP + phosphate + 2 H(+)</text>
        <dbReference type="Rhea" id="RHEA:18633"/>
        <dbReference type="ChEBI" id="CHEBI:15377"/>
        <dbReference type="ChEBI" id="CHEBI:15378"/>
        <dbReference type="ChEBI" id="CHEBI:17544"/>
        <dbReference type="ChEBI" id="CHEBI:29985"/>
        <dbReference type="ChEBI" id="CHEBI:30616"/>
        <dbReference type="ChEBI" id="CHEBI:43474"/>
        <dbReference type="ChEBI" id="CHEBI:58228"/>
        <dbReference type="ChEBI" id="CHEBI:58359"/>
        <dbReference type="ChEBI" id="CHEBI:456216"/>
        <dbReference type="EC" id="6.3.5.5"/>
    </reaction>
</comment>
<evidence type="ECO:0000256" key="28">
    <source>
        <dbReference type="ARBA" id="ARBA00048492"/>
    </source>
</evidence>
<keyword evidence="8" id="KW-0055">Arginine biosynthesis</keyword>
<evidence type="ECO:0000256" key="20">
    <source>
        <dbReference type="ARBA" id="ARBA00022975"/>
    </source>
</evidence>
<evidence type="ECO:0000256" key="25">
    <source>
        <dbReference type="ARBA" id="ARBA00043984"/>
    </source>
</evidence>
<evidence type="ECO:0000256" key="32">
    <source>
        <dbReference type="PROSITE-ProRule" id="PRU00409"/>
    </source>
</evidence>
<reference evidence="37" key="1">
    <citation type="submission" date="2018-10" db="EMBL/GenBank/DDBJ databases">
        <title>Transcriptome assembly of Aceria tosichella (Wheat curl mite) Type 2.</title>
        <authorList>
            <person name="Scully E.D."/>
            <person name="Geib S.M."/>
            <person name="Palmer N.A."/>
            <person name="Gupta A.K."/>
            <person name="Sarath G."/>
            <person name="Tatineni S."/>
        </authorList>
    </citation>
    <scope>NUCLEOTIDE SEQUENCE</scope>
    <source>
        <strain evidence="37">LincolnNE</strain>
    </source>
</reference>
<comment type="pathway">
    <text evidence="3">Amino-acid biosynthesis; L-arginine biosynthesis.</text>
</comment>
<evidence type="ECO:0000256" key="16">
    <source>
        <dbReference type="ARBA" id="ARBA00022833"/>
    </source>
</evidence>
<dbReference type="SUPFAM" id="SSF52317">
    <property type="entry name" value="Class I glutamine amidotransferase-like"/>
    <property type="match status" value="1"/>
</dbReference>
<dbReference type="NCBIfam" id="TIGR01368">
    <property type="entry name" value="CPSaseIIsmall"/>
    <property type="match status" value="1"/>
</dbReference>
<evidence type="ECO:0000256" key="33">
    <source>
        <dbReference type="SAM" id="MobiDB-lite"/>
    </source>
</evidence>
<evidence type="ECO:0000259" key="34">
    <source>
        <dbReference type="PROSITE" id="PS50943"/>
    </source>
</evidence>
<dbReference type="PROSITE" id="PS00482">
    <property type="entry name" value="DIHYDROOROTASE_1"/>
    <property type="match status" value="1"/>
</dbReference>
<evidence type="ECO:0000256" key="24">
    <source>
        <dbReference type="ARBA" id="ARBA00043979"/>
    </source>
</evidence>
<evidence type="ECO:0000256" key="18">
    <source>
        <dbReference type="ARBA" id="ARBA00022842"/>
    </source>
</evidence>
<evidence type="ECO:0000256" key="13">
    <source>
        <dbReference type="ARBA" id="ARBA00022737"/>
    </source>
</evidence>
<dbReference type="PRINTS" id="PR00098">
    <property type="entry name" value="CPSASE"/>
</dbReference>
<dbReference type="GO" id="GO:0006228">
    <property type="term" value="P:UTP biosynthetic process"/>
    <property type="evidence" value="ECO:0007669"/>
    <property type="project" value="TreeGrafter"/>
</dbReference>
<feature type="compositionally biased region" description="Low complexity" evidence="33">
    <location>
        <begin position="977"/>
        <end position="988"/>
    </location>
</feature>
<keyword evidence="14 32" id="KW-0547">Nucleotide-binding</keyword>
<dbReference type="GO" id="GO:0006526">
    <property type="term" value="P:L-arginine biosynthetic process"/>
    <property type="evidence" value="ECO:0007669"/>
    <property type="project" value="UniProtKB-KW"/>
</dbReference>
<dbReference type="NCBIfam" id="TIGR00670">
    <property type="entry name" value="asp_carb_tr"/>
    <property type="match status" value="1"/>
</dbReference>
<evidence type="ECO:0000256" key="31">
    <source>
        <dbReference type="ARBA" id="ARBA00049534"/>
    </source>
</evidence>
<dbReference type="Gene3D" id="3.40.50.1380">
    <property type="entry name" value="Methylglyoxal synthase-like domain"/>
    <property type="match status" value="1"/>
</dbReference>
<dbReference type="SMART" id="SM00851">
    <property type="entry name" value="MGS"/>
    <property type="match status" value="1"/>
</dbReference>
<comment type="similarity">
    <text evidence="26">In the 2nd section; belongs to the CarB family.</text>
</comment>
<dbReference type="PROSITE" id="PS00483">
    <property type="entry name" value="DIHYDROOROTASE_2"/>
    <property type="match status" value="1"/>
</dbReference>
<evidence type="ECO:0000256" key="10">
    <source>
        <dbReference type="ARBA" id="ARBA00022605"/>
    </source>
</evidence>
<dbReference type="PANTHER" id="PTHR11405:SF5">
    <property type="entry name" value="CAD PROTEIN"/>
    <property type="match status" value="1"/>
</dbReference>
<keyword evidence="21" id="KW-0464">Manganese</keyword>
<dbReference type="InterPro" id="IPR058047">
    <property type="entry name" value="CPSase_preATP-grasp"/>
</dbReference>
<dbReference type="FunFam" id="3.30.1490.20:FF:000001">
    <property type="entry name" value="Carbamoyl-phosphate synthase large chain"/>
    <property type="match status" value="1"/>
</dbReference>
<dbReference type="Gene3D" id="3.20.20.140">
    <property type="entry name" value="Metal-dependent hydrolases"/>
    <property type="match status" value="1"/>
</dbReference>
<dbReference type="FunFam" id="1.10.1030.10:FF:000002">
    <property type="entry name" value="Carbamoyl-phosphate synthase large chain"/>
    <property type="match status" value="1"/>
</dbReference>
<dbReference type="InterPro" id="IPR001387">
    <property type="entry name" value="Cro/C1-type_HTH"/>
</dbReference>
<dbReference type="Pfam" id="PF00117">
    <property type="entry name" value="GATase"/>
    <property type="match status" value="1"/>
</dbReference>
<dbReference type="InterPro" id="IPR011761">
    <property type="entry name" value="ATP-grasp"/>
</dbReference>
<dbReference type="GO" id="GO:0005524">
    <property type="term" value="F:ATP binding"/>
    <property type="evidence" value="ECO:0007669"/>
    <property type="project" value="UniProtKB-UniRule"/>
</dbReference>
<dbReference type="Gene3D" id="1.10.1030.10">
    <property type="entry name" value="Carbamoyl-phosphate synthetase, large subunit oligomerisation domain"/>
    <property type="match status" value="1"/>
</dbReference>
<dbReference type="PROSITE" id="PS00097">
    <property type="entry name" value="CARBAMOYLTRANSFERASE"/>
    <property type="match status" value="1"/>
</dbReference>
<dbReference type="PROSITE" id="PS50975">
    <property type="entry name" value="ATP_GRASP"/>
    <property type="match status" value="2"/>
</dbReference>
<dbReference type="SUPFAM" id="SSF53671">
    <property type="entry name" value="Aspartate/ornithine carbamoyltransferase"/>
    <property type="match status" value="1"/>
</dbReference>
<dbReference type="PROSITE" id="PS00867">
    <property type="entry name" value="CPSASE_2"/>
    <property type="match status" value="2"/>
</dbReference>
<evidence type="ECO:0000256" key="19">
    <source>
        <dbReference type="ARBA" id="ARBA00022962"/>
    </source>
</evidence>
<dbReference type="NCBIfam" id="NF009475">
    <property type="entry name" value="PRK12838.1"/>
    <property type="match status" value="1"/>
</dbReference>
<dbReference type="FunFam" id="3.40.50.20:FF:000002">
    <property type="entry name" value="Carbamoyl-phosphate synthase large chain"/>
    <property type="match status" value="1"/>
</dbReference>
<comment type="cofactor">
    <cofactor evidence="2">
        <name>Zn(2+)</name>
        <dbReference type="ChEBI" id="CHEBI:29105"/>
    </cofactor>
</comment>
<dbReference type="PRINTS" id="PR00099">
    <property type="entry name" value="CPSGATASE"/>
</dbReference>
<dbReference type="InterPro" id="IPR035686">
    <property type="entry name" value="CPSase_GATase1"/>
</dbReference>
<sequence length="2333" mass="260143">MSSATNKAALVLSNGSIYKGQLFGYTDTLETVGEVVFQTGMVGYCQSLTDPSYHRQILVLTYPLIGNYGVLEDELESDTIWPSALVVGELSQHYSHWNAHMSLDDWMRQNKRPGLQGIDTRKLTKELRSHGTLVGMLVRLDDATSDSQLWEKARVLRTDYRDFPQSLNLVDEVSPKVERVATLNNVEFPRVLLVDCGAKNNIERCLLERGVKVIRVPWTYDIVANINSFDGIMLSNGPGDPEMCQPLIEQLKQLYSMPGFSKPIFGICLGHQLMGLAAGFNTFKLPYGNRGHNQPCRLVGTKRCLITSQNHGYALETNVGKASEEVLANWMETFVNQNDGSNEGIAHKSKPFFSVQFHPEHNAGPHDSEFLFDIFIKSIQIYLEGTNGYNQVDAIKAKLNENQSKKPENIKKVLILGSGGLSIGQAGEFDYSGSQAIKALKSEGIFTILINPNIATVQTSPTLVDRVYFLPVTGAYVTEVIKRERPDGIMLMFGGQTALNCGIELEDSGVLKEFDVQVLGPTIETIRYSEDRKLFCDMMSKIDVKVAPSCAVSSVQEAVTAANEELGYPILVRAAFALGGLGSGFADDERKLKDLVRRALVHSSQVLLDKSLKGWKELEYEVVRDIYDNCATICNMENVDPLGIHTGESIVVAPSQTLNDHEYNTLRTVAIKIVRFLGVIGECNVQYAVNPKTFEFYVIEINPRLSRSSALASKATGYPLAYVAAKLALGKSLTELANAVTSSNTRQTTACFEPSLDYCVVKIPRWDLSKFAGVTHEIGSSMKSIGEVMAIGRTFEEAFQKALRMVNDSSNGFDAFTKDWNRKEIENGLRVPTDKRIFVLATALQKDFSIEELYELTNIDHWFLYKMKNIVDLKKKLATMKLPELDLQSELFREILLQAKKMGFSDKQISTLVGGNELMIRKARCDHHNIYPFVKQVDTVSAEWPAQTNYLYLTYNASEHDIPLPDGSSRRFTTRTQSISQAQSQSPSPVKPPKSGAGTSKLAERVALANSLAAENAASGVAMPLPVVTETSQQVLVLGSGVYRIGSSVEFDCCAVGCVQQLRRMGKQVLMLNYNPETVSTDFDECHKLYFDEISFEVVMDIYQMEQPHGIVLSMGGQTPNNIALQLHNQKVVVLGTSPENIDNAEDRFKFSRMLDTHDIEQPKWKNLTHLKDAFEFCERVEYPCIVRPSYVLSGAAMNVAHTDQDLEKFLSQAIEVSAKHPVVISKFIQDAKEIDVDGVAQNGQLICMAVSEHVENAGVHSGDATLVTPPQDLNKETLEEIKVICEKIAMALEVNGPFNIQLIAKDNNLKVIECNLRVSRSFPFVSKTLNYDFIATATKVIMGEEMEPVDVAFGQHQPMLNFTSKAQKSKRVGVKVPQFSFSRLSGADIKLGVEMASTGEVACFGDNRFSAYIKALISTGFRLPERKVVLLSIGTYKQKEEFEASVITLAKMDYKIYATQGTADYYHTKLSNKLKQDNINFRLHCVEWPFGEVGSQLTTHDEIDAIAAYLSEKEFDLVINLPMRSAGTRRVSTLGYRTRRFAVDHSVPLISDMKCAKLLIEALNVFDGKQPLVTDLDCLTTTSVITLPGLFDVHVHVREPGDTQKEDFSTATAAALAGGITFIGVMPNTKPAITDLDTLKAEQELARQKARCDYGLIVGATTSNAKSIACLTSSEPIMALKMYLNTTYGTLCMEKMADWEPHFMHWPSSLPICVHAEGKTAAAAILIAQKYDKRIHICHVSSEEEITLIRHAKSLGVNVTCEVAPHHLFLSSTDCQDKALVGPKRGTVKPPLMSARDQDALWENIDVIDCFATDHAPHLIEEKLSDQSPPGFPGLETMLPLLLDTTTSSNPKRRLTIQQIVDRLYTNPKRIFNIPDQPDTSVEVDMSQMWRIGMDSPMFSRAQWTPFQGRLVRGKVIKVTLRGRVAFVDDKMLSEPGSGRDLIAERELAVFQNMNHHHLHPHSHHHPLQTLEPEPECSLEPITLRHKPTDDLLLIQQQQQQHQQPIPTPVPAHTNVTTLQYATDLRGKHVLTIDMFNDRGILRSLFNLAERYFKDDRNNRPIEQLLTGKVLGTVFFEASTRTEWSFASAMMRLGGGEKRFDQSTSSTKKGETLEDTMRVLSSYCHGVVLRHPEPGAVARAAAVCDTPIINAGDGIGEHPTQALLDVFTIRKEIGTVTDRIITLVGDLKNGRTVHSLAKLLCNYEVGEIRLVSPEGLELPEEICQHMRERHVPFARYSTLEEVIKDSDVVYMTRIQQERFASQEEYKRCAGQLKITPVFMAQNGAKDKMIVMHPLPRVDEISPEFDSDPRAAYFRQAEYGLYVRMALLTMIFA</sequence>
<dbReference type="GO" id="GO:0006541">
    <property type="term" value="P:glutamine metabolic process"/>
    <property type="evidence" value="ECO:0007669"/>
    <property type="project" value="InterPro"/>
</dbReference>
<dbReference type="CDD" id="cd01423">
    <property type="entry name" value="MGS_CPS_I_III"/>
    <property type="match status" value="1"/>
</dbReference>
<dbReference type="GO" id="GO:0004359">
    <property type="term" value="F:glutaminase activity"/>
    <property type="evidence" value="ECO:0007669"/>
    <property type="project" value="UniProtKB-EC"/>
</dbReference>
<name>A0A6G1SGQ4_9ACAR</name>
<feature type="domain" description="ATP-grasp" evidence="35">
    <location>
        <begin position="536"/>
        <end position="729"/>
    </location>
</feature>
<dbReference type="SUPFAM" id="SSF52335">
    <property type="entry name" value="Methylglyoxal synthase-like"/>
    <property type="match status" value="1"/>
</dbReference>
<dbReference type="InterPro" id="IPR013815">
    <property type="entry name" value="ATP_grasp_subdomain_1"/>
</dbReference>
<dbReference type="FunFam" id="3.30.470.20:FF:000004">
    <property type="entry name" value="Carbamoyl-phosphate synthase (glutamine-hydrolyzing)"/>
    <property type="match status" value="1"/>
</dbReference>
<keyword evidence="15" id="KW-0378">Hydrolase</keyword>
<dbReference type="InterPro" id="IPR017926">
    <property type="entry name" value="GATASE"/>
</dbReference>